<sequence length="392" mass="45333">MDNKLNFVMISPHFPDNFATFAPRLKEAGFRTLGIADAPYDQLSQTLKDSLLDYYRVDNMEDYDQVYRAVAFFAHKYGRIHRIESHNEHWLELDARLRTDFNVFGYKEADLDAIKHKSSMKAVFRQIGLPVADGRVFTDFADAKTLIDTLGYPVIIKPDSGVGAGDTYKIKNDEELAHFFDVKNDAVTYIMEEFIPGDIVTFDGLTDHDGNILYYSSLLYNVAVLETVENDNDMYFYVSREVPDDLYEMGSKMVQAFNTKERFFHFEFFRLADGSLLPLEVNLRPPGGSTIDMFNYANDFDIFAEYANVVKDNRFYAPITRPYYCGYVSRKYSTNHYVHSNDDIRRHLGDSLIAIQTIPGIFATIMGDEGYLVRTPSEEQLFEYFAFIRQKY</sequence>
<gene>
    <name evidence="6" type="ORF">BAU17_07680</name>
</gene>
<dbReference type="Gene3D" id="3.30.470.20">
    <property type="entry name" value="ATP-grasp fold, B domain"/>
    <property type="match status" value="1"/>
</dbReference>
<dbReference type="PANTHER" id="PTHR43585">
    <property type="entry name" value="FUMIPYRROLE BIOSYNTHESIS PROTEIN C"/>
    <property type="match status" value="1"/>
</dbReference>
<proteinExistence type="predicted"/>
<keyword evidence="3 4" id="KW-0067">ATP-binding</keyword>
<protein>
    <submittedName>
        <fullName evidence="6">Carboxylate--amine ligase</fullName>
    </submittedName>
</protein>
<dbReference type="PROSITE" id="PS50975">
    <property type="entry name" value="ATP_GRASP"/>
    <property type="match status" value="1"/>
</dbReference>
<evidence type="ECO:0000256" key="2">
    <source>
        <dbReference type="ARBA" id="ARBA00022741"/>
    </source>
</evidence>
<dbReference type="EMBL" id="MAEL01000044">
    <property type="protein sequence ID" value="KAF1303002.1"/>
    <property type="molecule type" value="Genomic_DNA"/>
</dbReference>
<dbReference type="Pfam" id="PF13535">
    <property type="entry name" value="ATP-grasp_4"/>
    <property type="match status" value="1"/>
</dbReference>
<dbReference type="SUPFAM" id="SSF56059">
    <property type="entry name" value="Glutathione synthetase ATP-binding domain-like"/>
    <property type="match status" value="1"/>
</dbReference>
<evidence type="ECO:0000256" key="4">
    <source>
        <dbReference type="PROSITE-ProRule" id="PRU00409"/>
    </source>
</evidence>
<comment type="caution">
    <text evidence="6">The sequence shown here is derived from an EMBL/GenBank/DDBJ whole genome shotgun (WGS) entry which is preliminary data.</text>
</comment>
<name>A0ABQ6YY64_9ENTE</name>
<dbReference type="GO" id="GO:0016874">
    <property type="term" value="F:ligase activity"/>
    <property type="evidence" value="ECO:0007669"/>
    <property type="project" value="UniProtKB-KW"/>
</dbReference>
<evidence type="ECO:0000313" key="6">
    <source>
        <dbReference type="EMBL" id="KAF1303002.1"/>
    </source>
</evidence>
<keyword evidence="7" id="KW-1185">Reference proteome</keyword>
<evidence type="ECO:0000259" key="5">
    <source>
        <dbReference type="PROSITE" id="PS50975"/>
    </source>
</evidence>
<dbReference type="RefSeq" id="WP_161902372.1">
    <property type="nucleotide sequence ID" value="NZ_MAEL01000044.1"/>
</dbReference>
<reference evidence="6 7" key="1">
    <citation type="submission" date="2016-06" db="EMBL/GenBank/DDBJ databases">
        <title>Four novel species of enterococci isolated from chicken manure.</title>
        <authorList>
            <person name="Van Tyne D."/>
        </authorList>
    </citation>
    <scope>NUCLEOTIDE SEQUENCE [LARGE SCALE GENOMIC DNA]</scope>
    <source>
        <strain evidence="6 7">CU12B</strain>
    </source>
</reference>
<dbReference type="InterPro" id="IPR011761">
    <property type="entry name" value="ATP-grasp"/>
</dbReference>
<evidence type="ECO:0000313" key="7">
    <source>
        <dbReference type="Proteomes" id="UP000782705"/>
    </source>
</evidence>
<organism evidence="6 7">
    <name type="scientific">Candidatus Enterococcus willemsii</name>
    <dbReference type="NCBI Taxonomy" id="1857215"/>
    <lineage>
        <taxon>Bacteria</taxon>
        <taxon>Bacillati</taxon>
        <taxon>Bacillota</taxon>
        <taxon>Bacilli</taxon>
        <taxon>Lactobacillales</taxon>
        <taxon>Enterococcaceae</taxon>
        <taxon>Enterococcus</taxon>
    </lineage>
</organism>
<evidence type="ECO:0000256" key="3">
    <source>
        <dbReference type="ARBA" id="ARBA00022840"/>
    </source>
</evidence>
<accession>A0ABQ6YY64</accession>
<dbReference type="InterPro" id="IPR052032">
    <property type="entry name" value="ATP-dep_AA_Ligase"/>
</dbReference>
<keyword evidence="2 4" id="KW-0547">Nucleotide-binding</keyword>
<dbReference type="InterPro" id="IPR013815">
    <property type="entry name" value="ATP_grasp_subdomain_1"/>
</dbReference>
<dbReference type="Proteomes" id="UP000782705">
    <property type="component" value="Unassembled WGS sequence"/>
</dbReference>
<dbReference type="Gene3D" id="3.30.1490.20">
    <property type="entry name" value="ATP-grasp fold, A domain"/>
    <property type="match status" value="1"/>
</dbReference>
<feature type="domain" description="ATP-grasp" evidence="5">
    <location>
        <begin position="121"/>
        <end position="311"/>
    </location>
</feature>
<keyword evidence="1 6" id="KW-0436">Ligase</keyword>
<evidence type="ECO:0000256" key="1">
    <source>
        <dbReference type="ARBA" id="ARBA00022598"/>
    </source>
</evidence>
<dbReference type="Gene3D" id="3.40.50.20">
    <property type="match status" value="1"/>
</dbReference>
<dbReference type="PANTHER" id="PTHR43585:SF2">
    <property type="entry name" value="ATP-GRASP ENZYME FSQD"/>
    <property type="match status" value="1"/>
</dbReference>